<feature type="region of interest" description="Disordered" evidence="1">
    <location>
        <begin position="1"/>
        <end position="38"/>
    </location>
</feature>
<keyword evidence="2" id="KW-0812">Transmembrane</keyword>
<feature type="compositionally biased region" description="Polar residues" evidence="1">
    <location>
        <begin position="13"/>
        <end position="24"/>
    </location>
</feature>
<accession>A0A5C5WM67</accession>
<keyword evidence="4" id="KW-1185">Reference proteome</keyword>
<dbReference type="InterPro" id="IPR011990">
    <property type="entry name" value="TPR-like_helical_dom_sf"/>
</dbReference>
<evidence type="ECO:0000313" key="3">
    <source>
        <dbReference type="EMBL" id="TWT51181.1"/>
    </source>
</evidence>
<dbReference type="Pfam" id="PF13432">
    <property type="entry name" value="TPR_16"/>
    <property type="match status" value="2"/>
</dbReference>
<dbReference type="SUPFAM" id="SSF48452">
    <property type="entry name" value="TPR-like"/>
    <property type="match status" value="2"/>
</dbReference>
<comment type="caution">
    <text evidence="3">The sequence shown here is derived from an EMBL/GenBank/DDBJ whole genome shotgun (WGS) entry which is preliminary data.</text>
</comment>
<feature type="compositionally biased region" description="Low complexity" evidence="1">
    <location>
        <begin position="25"/>
        <end position="34"/>
    </location>
</feature>
<dbReference type="OrthoDB" id="250113at2"/>
<evidence type="ECO:0000313" key="4">
    <source>
        <dbReference type="Proteomes" id="UP000316598"/>
    </source>
</evidence>
<sequence length="1206" mass="134738">MSENPFVDPGPSHLNQTASSLSTSPLGGPNNLGPRPNPTNQRSGLLVIGLIVASLFIVCSGFAGLSFVAFRSIANQGVVTELPERESVFEDDASAFNEALRVAKLQVEQGSVDPDSNWDPSVLDFVNAALENEAEDEIPFHSGMFVEAVAKSPWGDNEIGMIERLQIASWIKQYTPLPPRHADYWRVLNVTVRDDQPLAEVDILFYSYSDQATSARWFLVYDEVGDWSAQSIHEPDRWRVYDHAMLEEGRRISDEYAAYARGDIMFADGYESTLLKMNTASELWADGKIDDARKRLRECERASMLPSDRDLAMLKLSYVYYQQEENTEAIRVLASIKNPDAIWGVWPMVALCQTSLGNHDKAIEALKRAQSQSPQHPNHDWLTAEIFAQQDRDDESADARANALKMMARDTGQLTVLADYERVKDIPAMIYAARSAASQNDDQVWERFADNAYYHPELASASIDAVKALESVPIGMVELLAANAAWARDDHDAAAASYLKVNEIAESELWRRSSKRDWFHVRIGQENYDAILAESKDLDETLRMLMDYVLEDITISKPANLITAFANRPDVSELPVAQGLIGLAHMLLNENEAAAAKLGVFHEWLEEPEQASDEDISWWNGTVKELLAAAIQETGQTDLVVRRFGDDPYLSIQIGRWMIDNATDAELRSFADRYADGDAMMQLQSLRVKAHLAQRSDDRDTSIKLHQEVVSKADEIAESNDDFYSYFASNERNQYFASLRLLPADLTASNSGDEIAGDLGLRQSMITESERFSDWQLAEAWLADVQRDSSVDVASLANSFTSAVEIHAEAGRWDEAIALCERGLKIAENRQSDSDNNDLSSLQNARILALLAAERFDEARQLLAQSSEPVGYASIDVPAELLADLAEGNLSVLPEHFATEKPDEVANWLISAPRRRLFELQSNNPHFDTLLEAYPMTIGYHGAQQTLRIVVNANLTKLQWHEWGTKNLQSAFSQSLGESVQVRELDNFADKSGWSLTTQSGDSFVVGVSRIAASASDLRGVIDQRAGEYDRETNTIRFDVVTLSVLDYEPLAKQRLFDCVAALTNATQSVVCVAWNDNSRIWIGDNLAERLRWQNKVERDDERLAASIYGYRVDEDGEMIDETESDHHWRQLAGSQANLPVTVQHYCESNVELLPATLIGYDDVSDSFAVRLDQDSAISRYLKADKRCLVRASNLLAKQEAGTPVP</sequence>
<dbReference type="InterPro" id="IPR019734">
    <property type="entry name" value="TPR_rpt"/>
</dbReference>
<keyword evidence="2" id="KW-1133">Transmembrane helix</keyword>
<dbReference type="RefSeq" id="WP_146516275.1">
    <property type="nucleotide sequence ID" value="NZ_SJPI01000002.1"/>
</dbReference>
<gene>
    <name evidence="3" type="ORF">Pla22_39580</name>
</gene>
<feature type="transmembrane region" description="Helical" evidence="2">
    <location>
        <begin position="45"/>
        <end position="70"/>
    </location>
</feature>
<dbReference type="Proteomes" id="UP000316598">
    <property type="component" value="Unassembled WGS sequence"/>
</dbReference>
<dbReference type="SMART" id="SM00028">
    <property type="entry name" value="TPR"/>
    <property type="match status" value="2"/>
</dbReference>
<dbReference type="Gene3D" id="1.25.40.10">
    <property type="entry name" value="Tetratricopeptide repeat domain"/>
    <property type="match status" value="2"/>
</dbReference>
<evidence type="ECO:0000256" key="1">
    <source>
        <dbReference type="SAM" id="MobiDB-lite"/>
    </source>
</evidence>
<evidence type="ECO:0000256" key="2">
    <source>
        <dbReference type="SAM" id="Phobius"/>
    </source>
</evidence>
<protein>
    <submittedName>
        <fullName evidence="3">Anaphase-promoting complex, cyclosome, subunit 3</fullName>
    </submittedName>
</protein>
<name>A0A5C5WM67_9BACT</name>
<reference evidence="3 4" key="1">
    <citation type="submission" date="2019-02" db="EMBL/GenBank/DDBJ databases">
        <title>Deep-cultivation of Planctomycetes and their phenomic and genomic characterization uncovers novel biology.</title>
        <authorList>
            <person name="Wiegand S."/>
            <person name="Jogler M."/>
            <person name="Boedeker C."/>
            <person name="Pinto D."/>
            <person name="Vollmers J."/>
            <person name="Rivas-Marin E."/>
            <person name="Kohn T."/>
            <person name="Peeters S.H."/>
            <person name="Heuer A."/>
            <person name="Rast P."/>
            <person name="Oberbeckmann S."/>
            <person name="Bunk B."/>
            <person name="Jeske O."/>
            <person name="Meyerdierks A."/>
            <person name="Storesund J.E."/>
            <person name="Kallscheuer N."/>
            <person name="Luecker S."/>
            <person name="Lage O.M."/>
            <person name="Pohl T."/>
            <person name="Merkel B.J."/>
            <person name="Hornburger P."/>
            <person name="Mueller R.-W."/>
            <person name="Bruemmer F."/>
            <person name="Labrenz M."/>
            <person name="Spormann A.M."/>
            <person name="Op Den Camp H."/>
            <person name="Overmann J."/>
            <person name="Amann R."/>
            <person name="Jetten M.S.M."/>
            <person name="Mascher T."/>
            <person name="Medema M.H."/>
            <person name="Devos D.P."/>
            <person name="Kaster A.-K."/>
            <person name="Ovreas L."/>
            <person name="Rohde M."/>
            <person name="Galperin M.Y."/>
            <person name="Jogler C."/>
        </authorList>
    </citation>
    <scope>NUCLEOTIDE SEQUENCE [LARGE SCALE GENOMIC DNA]</scope>
    <source>
        <strain evidence="3 4">Pla22</strain>
    </source>
</reference>
<keyword evidence="2" id="KW-0472">Membrane</keyword>
<dbReference type="AlphaFoldDB" id="A0A5C5WM67"/>
<organism evidence="3 4">
    <name type="scientific">Rubripirellula amarantea</name>
    <dbReference type="NCBI Taxonomy" id="2527999"/>
    <lineage>
        <taxon>Bacteria</taxon>
        <taxon>Pseudomonadati</taxon>
        <taxon>Planctomycetota</taxon>
        <taxon>Planctomycetia</taxon>
        <taxon>Pirellulales</taxon>
        <taxon>Pirellulaceae</taxon>
        <taxon>Rubripirellula</taxon>
    </lineage>
</organism>
<dbReference type="EMBL" id="SJPI01000002">
    <property type="protein sequence ID" value="TWT51181.1"/>
    <property type="molecule type" value="Genomic_DNA"/>
</dbReference>
<proteinExistence type="predicted"/>